<evidence type="ECO:0008006" key="8">
    <source>
        <dbReference type="Google" id="ProtNLM"/>
    </source>
</evidence>
<evidence type="ECO:0000256" key="1">
    <source>
        <dbReference type="ARBA" id="ARBA00004239"/>
    </source>
</evidence>
<feature type="chain" id="PRO_5026060126" description="Protein IDA-LIKE 2" evidence="5">
    <location>
        <begin position="42"/>
        <end position="91"/>
    </location>
</feature>
<keyword evidence="7" id="KW-1185">Reference proteome</keyword>
<dbReference type="EMBL" id="SPHZ02000001">
    <property type="protein sequence ID" value="KAF0934066.1"/>
    <property type="molecule type" value="Genomic_DNA"/>
</dbReference>
<accession>A0A6G1FAS9</accession>
<sequence length="91" mass="9607">MAGCVQARSSSGRRPSGAPPRPWWLLLALLLLVLQVSSCEAAARGMQPFKGKPLERGSSNNFFGFLPRGPAPPSGPSRQHNAIGAEDQGNP</sequence>
<feature type="signal peptide" evidence="5">
    <location>
        <begin position="1"/>
        <end position="41"/>
    </location>
</feature>
<keyword evidence="2" id="KW-0964">Secreted</keyword>
<dbReference type="InterPro" id="IPR039639">
    <property type="entry name" value="IDA-like"/>
</dbReference>
<name>A0A6G1FAS9_9ORYZ</name>
<evidence type="ECO:0000313" key="7">
    <source>
        <dbReference type="Proteomes" id="UP000479710"/>
    </source>
</evidence>
<dbReference type="Proteomes" id="UP000479710">
    <property type="component" value="Unassembled WGS sequence"/>
</dbReference>
<dbReference type="GO" id="GO:0005576">
    <property type="term" value="C:extracellular region"/>
    <property type="evidence" value="ECO:0007669"/>
    <property type="project" value="UniProtKB-SubCell"/>
</dbReference>
<evidence type="ECO:0000256" key="2">
    <source>
        <dbReference type="ARBA" id="ARBA00022525"/>
    </source>
</evidence>
<dbReference type="OrthoDB" id="1935957at2759"/>
<keyword evidence="3 5" id="KW-0732">Signal</keyword>
<evidence type="ECO:0000256" key="5">
    <source>
        <dbReference type="SAM" id="SignalP"/>
    </source>
</evidence>
<dbReference type="AlphaFoldDB" id="A0A6G1FAS9"/>
<evidence type="ECO:0000313" key="6">
    <source>
        <dbReference type="EMBL" id="KAF0934066.1"/>
    </source>
</evidence>
<dbReference type="PANTHER" id="PTHR33599:SF20">
    <property type="entry name" value="PROTEIN IDA"/>
    <property type="match status" value="1"/>
</dbReference>
<organism evidence="6 7">
    <name type="scientific">Oryza meyeriana var. granulata</name>
    <dbReference type="NCBI Taxonomy" id="110450"/>
    <lineage>
        <taxon>Eukaryota</taxon>
        <taxon>Viridiplantae</taxon>
        <taxon>Streptophyta</taxon>
        <taxon>Embryophyta</taxon>
        <taxon>Tracheophyta</taxon>
        <taxon>Spermatophyta</taxon>
        <taxon>Magnoliopsida</taxon>
        <taxon>Liliopsida</taxon>
        <taxon>Poales</taxon>
        <taxon>Poaceae</taxon>
        <taxon>BOP clade</taxon>
        <taxon>Oryzoideae</taxon>
        <taxon>Oryzeae</taxon>
        <taxon>Oryzinae</taxon>
        <taxon>Oryza</taxon>
        <taxon>Oryza meyeriana</taxon>
    </lineage>
</organism>
<comment type="subcellular location">
    <subcellularLocation>
        <location evidence="1">Secreted</location>
        <location evidence="1">Extracellular space</location>
    </subcellularLocation>
</comment>
<dbReference type="PANTHER" id="PTHR33599">
    <property type="entry name" value="PROTEIN IDA-LIKE 5"/>
    <property type="match status" value="1"/>
</dbReference>
<evidence type="ECO:0000256" key="3">
    <source>
        <dbReference type="ARBA" id="ARBA00022729"/>
    </source>
</evidence>
<protein>
    <recommendedName>
        <fullName evidence="8">Protein IDA-LIKE 2</fullName>
    </recommendedName>
</protein>
<reference evidence="6 7" key="1">
    <citation type="submission" date="2019-11" db="EMBL/GenBank/DDBJ databases">
        <title>Whole genome sequence of Oryza granulata.</title>
        <authorList>
            <person name="Li W."/>
        </authorList>
    </citation>
    <scope>NUCLEOTIDE SEQUENCE [LARGE SCALE GENOMIC DNA]</scope>
    <source>
        <strain evidence="7">cv. Menghai</strain>
        <tissue evidence="6">Leaf</tissue>
    </source>
</reference>
<comment type="caution">
    <text evidence="6">The sequence shown here is derived from an EMBL/GenBank/DDBJ whole genome shotgun (WGS) entry which is preliminary data.</text>
</comment>
<gene>
    <name evidence="6" type="ORF">E2562_022742</name>
</gene>
<evidence type="ECO:0000256" key="4">
    <source>
        <dbReference type="SAM" id="MobiDB-lite"/>
    </source>
</evidence>
<proteinExistence type="predicted"/>
<feature type="region of interest" description="Disordered" evidence="4">
    <location>
        <begin position="1"/>
        <end position="20"/>
    </location>
</feature>
<feature type="compositionally biased region" description="Low complexity" evidence="4">
    <location>
        <begin position="7"/>
        <end position="16"/>
    </location>
</feature>
<dbReference type="GO" id="GO:0010227">
    <property type="term" value="P:floral organ abscission"/>
    <property type="evidence" value="ECO:0007669"/>
    <property type="project" value="InterPro"/>
</dbReference>
<feature type="region of interest" description="Disordered" evidence="4">
    <location>
        <begin position="47"/>
        <end position="91"/>
    </location>
</feature>